<dbReference type="EMBL" id="OAOP01000001">
    <property type="protein sequence ID" value="SNX67368.1"/>
    <property type="molecule type" value="Genomic_DNA"/>
</dbReference>
<dbReference type="PANTHER" id="PTHR40446">
    <property type="entry name" value="N-ACETYLGLUCOSAMINE-1-PHOSPHODIESTER ALPHA-N-ACETYLGLUCOSAMINIDASE"/>
    <property type="match status" value="1"/>
</dbReference>
<gene>
    <name evidence="5" type="ORF">SAMN05877753_101687</name>
</gene>
<dbReference type="InterPro" id="IPR032812">
    <property type="entry name" value="SbsA_Ig"/>
</dbReference>
<dbReference type="InterPro" id="IPR014755">
    <property type="entry name" value="Cu-Rt/internalin_Ig-like"/>
</dbReference>
<evidence type="ECO:0000256" key="1">
    <source>
        <dbReference type="ARBA" id="ARBA00022729"/>
    </source>
</evidence>
<accession>A0A285CK13</accession>
<protein>
    <submittedName>
        <fullName evidence="5">Ig-like domain-containing protein</fullName>
    </submittedName>
</protein>
<feature type="chain" id="PRO_5039244523" evidence="2">
    <location>
        <begin position="25"/>
        <end position="839"/>
    </location>
</feature>
<keyword evidence="1 2" id="KW-0732">Signal</keyword>
<dbReference type="Pfam" id="PF13205">
    <property type="entry name" value="Big_5"/>
    <property type="match status" value="1"/>
</dbReference>
<name>A0A285CK13_9BACI</name>
<feature type="signal peptide" evidence="2">
    <location>
        <begin position="1"/>
        <end position="24"/>
    </location>
</feature>
<sequence>MRKTQKLVILFLCALLMAVPLSTAAGAQSLQLSPGVKHSQEKKVVSGNDQFFNVLEVDLTNPYTQLKVGIPNPLNSLQTVTSLAKRDTQIQHHVVGAVNASFFHSDTQLPAYLLAVDNEIVNLGAVSSSYTDYMYKPAAFGINQDGIAQIGTYNLNIQISHHGKTYPITGLNRERNTNESILFTKAYSYDHTRTNPYGLEIVVRNLEQSIDHNLPFGQSVKGKVTSIRPYGQYTSATIPEDGYVISAQGTAVDAIRDLAIGDEISISIDVEDKWKNSDFMLASGPLLVQNGQVNMTIDPTSPRVTQRNPHTAVAVSNNGQKVFLVTVDGRQAGHSAGMTLTEFAQYLVSLGAEYALNLDGGGSTAMVTRKYGQTYPTLVNKPSDGTERRVSAILEAISTAPYGQAHTIKASQAQPGLLAVGASVNINIDYMLDQYFNNLTTYNLADVKYTVSNGIGHMEGNTFIADQPGKGTVTVSYQNATASVPVEVVSEVGTLGVNPSQITIGTGQTQRLKPTATTSTNQPLIFNDASVSWSVQGNIGTIDQSGNFTASTTAGTGSVTATYGTKSVVIPVKVVNGAILPHDFESVTGMTADKIRATASVAVEQNLTAKVGSKAIRLDYDFRNTGADTSAAYLNLTNSLQISGQPSYVGVWVYGDGKNHWLRGLVTDVAGKEYRLDFTQDNGLNWYGWKFVTAPIPSAIQGPIQVKQLYVAETSQAEKNKGSIYFDGLQVFKTAGQVEYFKPSSDAKAVAANKDWTVQFNTAMDTKTLNKATVYVQDQYGNRANVTVQPQADGKSVKVLAPTGGYTSGKTYQLVVTKYTLSSKGVPMKNEYTMQFKIN</sequence>
<evidence type="ECO:0000256" key="2">
    <source>
        <dbReference type="SAM" id="SignalP"/>
    </source>
</evidence>
<evidence type="ECO:0000259" key="3">
    <source>
        <dbReference type="Pfam" id="PF09992"/>
    </source>
</evidence>
<evidence type="ECO:0000313" key="5">
    <source>
        <dbReference type="EMBL" id="SNX67368.1"/>
    </source>
</evidence>
<organism evidence="5 6">
    <name type="scientific">Bacillus oleivorans</name>
    <dbReference type="NCBI Taxonomy" id="1448271"/>
    <lineage>
        <taxon>Bacteria</taxon>
        <taxon>Bacillati</taxon>
        <taxon>Bacillota</taxon>
        <taxon>Bacilli</taxon>
        <taxon>Bacillales</taxon>
        <taxon>Bacillaceae</taxon>
        <taxon>Bacillus</taxon>
    </lineage>
</organism>
<dbReference type="Gene3D" id="2.60.40.1080">
    <property type="match status" value="1"/>
</dbReference>
<dbReference type="InterPro" id="IPR018711">
    <property type="entry name" value="NAGPA"/>
</dbReference>
<dbReference type="RefSeq" id="WP_097157170.1">
    <property type="nucleotide sequence ID" value="NZ_JBEPMQ010000003.1"/>
</dbReference>
<reference evidence="5 6" key="1">
    <citation type="submission" date="2017-08" db="EMBL/GenBank/DDBJ databases">
        <authorList>
            <person name="de Groot N.N."/>
        </authorList>
    </citation>
    <scope>NUCLEOTIDE SEQUENCE [LARGE SCALE GENOMIC DNA]</scope>
    <source>
        <strain evidence="5 6">JC228</strain>
    </source>
</reference>
<feature type="domain" description="Phosphodiester glycosidase" evidence="3">
    <location>
        <begin position="220"/>
        <end position="393"/>
    </location>
</feature>
<dbReference type="OrthoDB" id="9809781at2"/>
<proteinExistence type="predicted"/>
<feature type="domain" description="SbsA Ig-like" evidence="4">
    <location>
        <begin position="734"/>
        <end position="836"/>
    </location>
</feature>
<dbReference type="Gene3D" id="2.60.120.430">
    <property type="entry name" value="Galactose-binding lectin"/>
    <property type="match status" value="1"/>
</dbReference>
<evidence type="ECO:0000259" key="4">
    <source>
        <dbReference type="Pfam" id="PF13205"/>
    </source>
</evidence>
<dbReference type="Proteomes" id="UP000219546">
    <property type="component" value="Unassembled WGS sequence"/>
</dbReference>
<dbReference type="PANTHER" id="PTHR40446:SF2">
    <property type="entry name" value="N-ACETYLGLUCOSAMINE-1-PHOSPHODIESTER ALPHA-N-ACETYLGLUCOSAMINIDASE"/>
    <property type="match status" value="1"/>
</dbReference>
<dbReference type="Gene3D" id="2.60.40.1220">
    <property type="match status" value="1"/>
</dbReference>
<keyword evidence="6" id="KW-1185">Reference proteome</keyword>
<evidence type="ECO:0000313" key="6">
    <source>
        <dbReference type="Proteomes" id="UP000219546"/>
    </source>
</evidence>
<dbReference type="AlphaFoldDB" id="A0A285CK13"/>
<dbReference type="Pfam" id="PF09992">
    <property type="entry name" value="NAGPA"/>
    <property type="match status" value="1"/>
</dbReference>